<feature type="domain" description="Ricin B lectin" evidence="7">
    <location>
        <begin position="33"/>
        <end position="160"/>
    </location>
</feature>
<organism evidence="8 9">
    <name type="scientific">Saccharothrix hoggarensis</name>
    <dbReference type="NCBI Taxonomy" id="913853"/>
    <lineage>
        <taxon>Bacteria</taxon>
        <taxon>Bacillati</taxon>
        <taxon>Actinomycetota</taxon>
        <taxon>Actinomycetes</taxon>
        <taxon>Pseudonocardiales</taxon>
        <taxon>Pseudonocardiaceae</taxon>
        <taxon>Saccharothrix</taxon>
    </lineage>
</organism>
<dbReference type="InterPro" id="IPR000772">
    <property type="entry name" value="Ricin_B_lectin"/>
</dbReference>
<dbReference type="SUPFAM" id="SSF75005">
    <property type="entry name" value="Arabinanase/levansucrase/invertase"/>
    <property type="match status" value="1"/>
</dbReference>
<evidence type="ECO:0000256" key="1">
    <source>
        <dbReference type="ARBA" id="ARBA00004834"/>
    </source>
</evidence>
<sequence>MSTARSRLTGAVLLIAALLTTLVSAPTASAVIGPPLVGAGSGRCLDVVGNNATPGTEVGIWDCNGQANQGWEFTAAGEMRTFDGTRCLDAYNFGTAPGTRLVSWNCTGAANQKFRRNGDGTIIATQSNLCLDVLNHGTANGTRVILWSCTGAPNQRWSTGRSAYPNPGYVTGDIGVHDPTILKRPTGGYLVAATGDGIALKTSADRITFRNAGAAFPGGTPWANTYTNNSRHLWAPDISYRNGQYWMYYSASTFGSNRSAIFLATSPSGNSGTWTHRGLVVESRTSDNFNAIDPNLVVDDQGRWWLNFGSFWSGIKLIPLDPATGLRQGTTMTGIAYNGAIEAPFIVKRGAYYYQYVSFDFCCRGAQSTYRVMVGRSTSVGGPYVDRNGRAMTSGGGTEILAGHGSIHGPGHQAVLADTDGDFLVYHYYADNGAALLGINRLVYDAAGWPSVV</sequence>
<comment type="pathway">
    <text evidence="1">Glycan metabolism; L-arabinan degradation.</text>
</comment>
<dbReference type="InterPro" id="IPR035992">
    <property type="entry name" value="Ricin_B-like_lectins"/>
</dbReference>
<evidence type="ECO:0000256" key="6">
    <source>
        <dbReference type="SAM" id="SignalP"/>
    </source>
</evidence>
<feature type="signal peptide" evidence="6">
    <location>
        <begin position="1"/>
        <end position="30"/>
    </location>
</feature>
<comment type="similarity">
    <text evidence="2 5">Belongs to the glycosyl hydrolase 43 family.</text>
</comment>
<reference evidence="9" key="1">
    <citation type="journal article" date="2019" name="Int. J. Syst. Evol. Microbiol.">
        <title>The Global Catalogue of Microorganisms (GCM) 10K type strain sequencing project: providing services to taxonomists for standard genome sequencing and annotation.</title>
        <authorList>
            <consortium name="The Broad Institute Genomics Platform"/>
            <consortium name="The Broad Institute Genome Sequencing Center for Infectious Disease"/>
            <person name="Wu L."/>
            <person name="Ma J."/>
        </authorList>
    </citation>
    <scope>NUCLEOTIDE SEQUENCE [LARGE SCALE GENOMIC DNA]</scope>
    <source>
        <strain evidence="9">CCUG 60214</strain>
    </source>
</reference>
<name>A0ABW3QSV3_9PSEU</name>
<dbReference type="PANTHER" id="PTHR43301">
    <property type="entry name" value="ARABINAN ENDO-1,5-ALPHA-L-ARABINOSIDASE"/>
    <property type="match status" value="1"/>
</dbReference>
<evidence type="ECO:0000256" key="3">
    <source>
        <dbReference type="ARBA" id="ARBA00022801"/>
    </source>
</evidence>
<evidence type="ECO:0000313" key="8">
    <source>
        <dbReference type="EMBL" id="MFD1147736.1"/>
    </source>
</evidence>
<proteinExistence type="inferred from homology"/>
<dbReference type="SUPFAM" id="SSF50370">
    <property type="entry name" value="Ricin B-like lectins"/>
    <property type="match status" value="1"/>
</dbReference>
<accession>A0ABW3QSV3</accession>
<dbReference type="InterPro" id="IPR023296">
    <property type="entry name" value="Glyco_hydro_beta-prop_sf"/>
</dbReference>
<dbReference type="EMBL" id="JBHTLK010000045">
    <property type="protein sequence ID" value="MFD1147736.1"/>
    <property type="molecule type" value="Genomic_DNA"/>
</dbReference>
<evidence type="ECO:0000256" key="4">
    <source>
        <dbReference type="ARBA" id="ARBA00023295"/>
    </source>
</evidence>
<keyword evidence="6" id="KW-0732">Signal</keyword>
<feature type="chain" id="PRO_5045576579" evidence="6">
    <location>
        <begin position="31"/>
        <end position="453"/>
    </location>
</feature>
<dbReference type="Gene3D" id="2.115.10.20">
    <property type="entry name" value="Glycosyl hydrolase domain, family 43"/>
    <property type="match status" value="1"/>
</dbReference>
<keyword evidence="4 5" id="KW-0326">Glycosidase</keyword>
<dbReference type="CDD" id="cd23418">
    <property type="entry name" value="beta-trefoil_Ricin_XLN-like"/>
    <property type="match status" value="1"/>
</dbReference>
<comment type="caution">
    <text evidence="8">The sequence shown here is derived from an EMBL/GenBank/DDBJ whole genome shotgun (WGS) entry which is preliminary data.</text>
</comment>
<dbReference type="InterPro" id="IPR050727">
    <property type="entry name" value="GH43_arabinanases"/>
</dbReference>
<dbReference type="Pfam" id="PF04616">
    <property type="entry name" value="Glyco_hydro_43"/>
    <property type="match status" value="1"/>
</dbReference>
<dbReference type="PROSITE" id="PS50231">
    <property type="entry name" value="RICIN_B_LECTIN"/>
    <property type="match status" value="1"/>
</dbReference>
<dbReference type="CDD" id="cd08998">
    <property type="entry name" value="GH43_Arb43a-like"/>
    <property type="match status" value="1"/>
</dbReference>
<keyword evidence="3 5" id="KW-0378">Hydrolase</keyword>
<protein>
    <submittedName>
        <fullName evidence="8">Family 43 glycosylhydrolase</fullName>
    </submittedName>
</protein>
<evidence type="ECO:0000256" key="5">
    <source>
        <dbReference type="RuleBase" id="RU361187"/>
    </source>
</evidence>
<keyword evidence="9" id="KW-1185">Reference proteome</keyword>
<evidence type="ECO:0000313" key="9">
    <source>
        <dbReference type="Proteomes" id="UP001597168"/>
    </source>
</evidence>
<gene>
    <name evidence="8" type="ORF">ACFQ3T_11415</name>
</gene>
<dbReference type="PANTHER" id="PTHR43301:SF3">
    <property type="entry name" value="ARABINAN ENDO-1,5-ALPHA-L-ARABINOSIDASE A-RELATED"/>
    <property type="match status" value="1"/>
</dbReference>
<dbReference type="Pfam" id="PF00652">
    <property type="entry name" value="Ricin_B_lectin"/>
    <property type="match status" value="1"/>
</dbReference>
<dbReference type="SMART" id="SM00458">
    <property type="entry name" value="RICIN"/>
    <property type="match status" value="1"/>
</dbReference>
<dbReference type="RefSeq" id="WP_380723126.1">
    <property type="nucleotide sequence ID" value="NZ_JBHTLK010000045.1"/>
</dbReference>
<evidence type="ECO:0000259" key="7">
    <source>
        <dbReference type="SMART" id="SM00458"/>
    </source>
</evidence>
<evidence type="ECO:0000256" key="2">
    <source>
        <dbReference type="ARBA" id="ARBA00009865"/>
    </source>
</evidence>
<dbReference type="Gene3D" id="2.80.10.50">
    <property type="match status" value="1"/>
</dbReference>
<dbReference type="InterPro" id="IPR006710">
    <property type="entry name" value="Glyco_hydro_43"/>
</dbReference>
<dbReference type="Proteomes" id="UP001597168">
    <property type="component" value="Unassembled WGS sequence"/>
</dbReference>